<evidence type="ECO:0000259" key="2">
    <source>
        <dbReference type="SMART" id="SM00355"/>
    </source>
</evidence>
<reference evidence="3 5" key="1">
    <citation type="journal article" date="2020" name="Stud. Mycol.">
        <title>101 Dothideomycetes genomes: a test case for predicting lifestyles and emergence of pathogens.</title>
        <authorList>
            <person name="Haridas S."/>
            <person name="Albert R."/>
            <person name="Binder M."/>
            <person name="Bloem J."/>
            <person name="Labutti K."/>
            <person name="Salamov A."/>
            <person name="Andreopoulos B."/>
            <person name="Baker S."/>
            <person name="Barry K."/>
            <person name="Bills G."/>
            <person name="Bluhm B."/>
            <person name="Cannon C."/>
            <person name="Castanera R."/>
            <person name="Culley D."/>
            <person name="Daum C."/>
            <person name="Ezra D."/>
            <person name="Gonzalez J."/>
            <person name="Henrissat B."/>
            <person name="Kuo A."/>
            <person name="Liang C."/>
            <person name="Lipzen A."/>
            <person name="Lutzoni F."/>
            <person name="Magnuson J."/>
            <person name="Mondo S."/>
            <person name="Nolan M."/>
            <person name="Ohm R."/>
            <person name="Pangilinan J."/>
            <person name="Park H.-J."/>
            <person name="Ramirez L."/>
            <person name="Alfaro M."/>
            <person name="Sun H."/>
            <person name="Tritt A."/>
            <person name="Yoshinaga Y."/>
            <person name="Zwiers L.-H."/>
            <person name="Turgeon B."/>
            <person name="Goodwin S."/>
            <person name="Spatafora J."/>
            <person name="Crous P."/>
            <person name="Grigoriev I."/>
        </authorList>
    </citation>
    <scope>NUCLEOTIDE SEQUENCE</scope>
    <source>
        <strain evidence="3 5">CBS 304.34</strain>
    </source>
</reference>
<reference evidence="5" key="3">
    <citation type="submission" date="2025-04" db="UniProtKB">
        <authorList>
            <consortium name="RefSeq"/>
        </authorList>
    </citation>
    <scope>IDENTIFICATION</scope>
    <source>
        <strain evidence="5">CBS 304.34</strain>
    </source>
</reference>
<dbReference type="InterPro" id="IPR036236">
    <property type="entry name" value="Znf_C2H2_sf"/>
</dbReference>
<accession>A0A6A6YJG6</accession>
<feature type="domain" description="C2H2-type" evidence="2">
    <location>
        <begin position="88"/>
        <end position="114"/>
    </location>
</feature>
<gene>
    <name evidence="3 5" type="ORF">BDZ99DRAFT_43427</name>
</gene>
<feature type="domain" description="C2H2-type" evidence="2">
    <location>
        <begin position="208"/>
        <end position="231"/>
    </location>
</feature>
<dbReference type="SUPFAM" id="SSF57667">
    <property type="entry name" value="beta-beta-alpha zinc fingers"/>
    <property type="match status" value="1"/>
</dbReference>
<dbReference type="EMBL" id="MU003702">
    <property type="protein sequence ID" value="KAF2808992.1"/>
    <property type="molecule type" value="Genomic_DNA"/>
</dbReference>
<evidence type="ECO:0000313" key="3">
    <source>
        <dbReference type="EMBL" id="KAF2808992.1"/>
    </source>
</evidence>
<dbReference type="SMART" id="SM00355">
    <property type="entry name" value="ZnF_C2H2"/>
    <property type="match status" value="3"/>
</dbReference>
<dbReference type="Gene3D" id="3.30.160.60">
    <property type="entry name" value="Classic Zinc Finger"/>
    <property type="match status" value="1"/>
</dbReference>
<protein>
    <recommendedName>
        <fullName evidence="2">C2H2-type domain-containing protein</fullName>
    </recommendedName>
</protein>
<name>A0A6A6YJG6_9PEZI</name>
<reference evidence="5" key="2">
    <citation type="submission" date="2020-04" db="EMBL/GenBank/DDBJ databases">
        <authorList>
            <consortium name="NCBI Genome Project"/>
        </authorList>
    </citation>
    <scope>NUCLEOTIDE SEQUENCE</scope>
    <source>
        <strain evidence="5">CBS 304.34</strain>
    </source>
</reference>
<feature type="compositionally biased region" description="Polar residues" evidence="1">
    <location>
        <begin position="1"/>
        <end position="21"/>
    </location>
</feature>
<feature type="region of interest" description="Disordered" evidence="1">
    <location>
        <begin position="1"/>
        <end position="52"/>
    </location>
</feature>
<keyword evidence="4" id="KW-1185">Reference proteome</keyword>
<evidence type="ECO:0000256" key="1">
    <source>
        <dbReference type="SAM" id="MobiDB-lite"/>
    </source>
</evidence>
<dbReference type="AlphaFoldDB" id="A0A6A6YJG6"/>
<feature type="domain" description="C2H2-type" evidence="2">
    <location>
        <begin position="120"/>
        <end position="149"/>
    </location>
</feature>
<organism evidence="3">
    <name type="scientific">Mytilinidion resinicola</name>
    <dbReference type="NCBI Taxonomy" id="574789"/>
    <lineage>
        <taxon>Eukaryota</taxon>
        <taxon>Fungi</taxon>
        <taxon>Dikarya</taxon>
        <taxon>Ascomycota</taxon>
        <taxon>Pezizomycotina</taxon>
        <taxon>Dothideomycetes</taxon>
        <taxon>Pleosporomycetidae</taxon>
        <taxon>Mytilinidiales</taxon>
        <taxon>Mytilinidiaceae</taxon>
        <taxon>Mytilinidion</taxon>
    </lineage>
</organism>
<evidence type="ECO:0000313" key="4">
    <source>
        <dbReference type="Proteomes" id="UP000504636"/>
    </source>
</evidence>
<dbReference type="GeneID" id="54458328"/>
<evidence type="ECO:0000313" key="5">
    <source>
        <dbReference type="RefSeq" id="XP_033575956.1"/>
    </source>
</evidence>
<dbReference type="InterPro" id="IPR013087">
    <property type="entry name" value="Znf_C2H2_type"/>
</dbReference>
<sequence length="262" mass="29816">MYGNYSMTPHESIPPLQSLNDITDGPPGDVLPSSNDPEVSHLNATTTPQRNMTLGVDADFQFKSQAIPIHERRIKATKHKTPPDANALRCKYPGCRSRRTFKREYDLQRHMNMHGGRITIPCQVNGCDRRDHKPFYRIDKLTQHLRTAHSHDENCTCSEVGCQAGSLPLDLAKIHAVFHVWHPQSSKCHQIGLDPRTKALYKVGDSLRQCSLRKCEKWVPIGEMQEHLRGHTSNERLEQISVLKKNGLRCRDLRGSLPDLFS</sequence>
<dbReference type="OrthoDB" id="3939438at2759"/>
<dbReference type="RefSeq" id="XP_033575956.1">
    <property type="nucleotide sequence ID" value="XM_033717435.1"/>
</dbReference>
<dbReference type="Proteomes" id="UP000504636">
    <property type="component" value="Unplaced"/>
</dbReference>
<proteinExistence type="predicted"/>
<feature type="compositionally biased region" description="Polar residues" evidence="1">
    <location>
        <begin position="32"/>
        <end position="52"/>
    </location>
</feature>